<keyword evidence="7" id="KW-1185">Reference proteome</keyword>
<dbReference type="GO" id="GO:0003677">
    <property type="term" value="F:DNA binding"/>
    <property type="evidence" value="ECO:0007669"/>
    <property type="project" value="UniProtKB-UniRule"/>
</dbReference>
<feature type="compositionally biased region" description="Basic residues" evidence="5">
    <location>
        <begin position="1"/>
        <end position="10"/>
    </location>
</feature>
<evidence type="ECO:0000256" key="4">
    <source>
        <dbReference type="PROSITE-ProRule" id="PRU00108"/>
    </source>
</evidence>
<organism evidence="8">
    <name type="scientific">Dissoconium aciculare CBS 342.82</name>
    <dbReference type="NCBI Taxonomy" id="1314786"/>
    <lineage>
        <taxon>Eukaryota</taxon>
        <taxon>Fungi</taxon>
        <taxon>Dikarya</taxon>
        <taxon>Ascomycota</taxon>
        <taxon>Pezizomycotina</taxon>
        <taxon>Dothideomycetes</taxon>
        <taxon>Dothideomycetidae</taxon>
        <taxon>Mycosphaerellales</taxon>
        <taxon>Dissoconiaceae</taxon>
        <taxon>Dissoconium</taxon>
    </lineage>
</organism>
<dbReference type="OrthoDB" id="10056939at2759"/>
<dbReference type="SMART" id="SM00389">
    <property type="entry name" value="HOX"/>
    <property type="match status" value="1"/>
</dbReference>
<feature type="region of interest" description="Disordered" evidence="5">
    <location>
        <begin position="236"/>
        <end position="259"/>
    </location>
</feature>
<evidence type="ECO:0000259" key="6">
    <source>
        <dbReference type="PROSITE" id="PS50071"/>
    </source>
</evidence>
<dbReference type="Pfam" id="PF05920">
    <property type="entry name" value="Homeobox_KN"/>
    <property type="match status" value="1"/>
</dbReference>
<feature type="domain" description="Homeobox" evidence="6">
    <location>
        <begin position="364"/>
        <end position="427"/>
    </location>
</feature>
<feature type="DNA-binding region" description="Homeobox" evidence="4">
    <location>
        <begin position="366"/>
        <end position="428"/>
    </location>
</feature>
<feature type="region of interest" description="Disordered" evidence="5">
    <location>
        <begin position="89"/>
        <end position="115"/>
    </location>
</feature>
<gene>
    <name evidence="8" type="ORF">K489DRAFT_410586</name>
</gene>
<dbReference type="Gene3D" id="1.10.10.60">
    <property type="entry name" value="Homeodomain-like"/>
    <property type="match status" value="1"/>
</dbReference>
<keyword evidence="2 4" id="KW-0371">Homeobox</keyword>
<keyword evidence="3 4" id="KW-0539">Nucleus</keyword>
<dbReference type="PANTHER" id="PTHR11850">
    <property type="entry name" value="HOMEOBOX PROTEIN TRANSCRIPTION FACTORS"/>
    <property type="match status" value="1"/>
</dbReference>
<dbReference type="GO" id="GO:0006355">
    <property type="term" value="P:regulation of DNA-templated transcription"/>
    <property type="evidence" value="ECO:0007669"/>
    <property type="project" value="InterPro"/>
</dbReference>
<dbReference type="InterPro" id="IPR001356">
    <property type="entry name" value="HD"/>
</dbReference>
<dbReference type="PROSITE" id="PS50071">
    <property type="entry name" value="HOMEOBOX_2"/>
    <property type="match status" value="1"/>
</dbReference>
<dbReference type="GeneID" id="54365519"/>
<protein>
    <recommendedName>
        <fullName evidence="6">Homeobox domain-containing protein</fullName>
    </recommendedName>
</protein>
<reference evidence="8" key="3">
    <citation type="submission" date="2025-08" db="UniProtKB">
        <authorList>
            <consortium name="RefSeq"/>
        </authorList>
    </citation>
    <scope>IDENTIFICATION</scope>
    <source>
        <strain evidence="8">CBS 342.82</strain>
    </source>
</reference>
<dbReference type="AlphaFoldDB" id="A0A6J3M450"/>
<evidence type="ECO:0000256" key="5">
    <source>
        <dbReference type="SAM" id="MobiDB-lite"/>
    </source>
</evidence>
<dbReference type="InterPro" id="IPR009057">
    <property type="entry name" value="Homeodomain-like_sf"/>
</dbReference>
<dbReference type="InterPro" id="IPR008422">
    <property type="entry name" value="KN_HD"/>
</dbReference>
<dbReference type="SUPFAM" id="SSF46689">
    <property type="entry name" value="Homeodomain-like"/>
    <property type="match status" value="1"/>
</dbReference>
<accession>A0A6J3M450</accession>
<evidence type="ECO:0000313" key="8">
    <source>
        <dbReference type="RefSeq" id="XP_033459295.1"/>
    </source>
</evidence>
<feature type="compositionally biased region" description="Basic and acidic residues" evidence="5">
    <location>
        <begin position="305"/>
        <end position="318"/>
    </location>
</feature>
<reference evidence="8" key="2">
    <citation type="submission" date="2020-04" db="EMBL/GenBank/DDBJ databases">
        <authorList>
            <consortium name="NCBI Genome Project"/>
        </authorList>
    </citation>
    <scope>NUCLEOTIDE SEQUENCE</scope>
    <source>
        <strain evidence="8">CBS 342.82</strain>
    </source>
</reference>
<evidence type="ECO:0000313" key="7">
    <source>
        <dbReference type="Proteomes" id="UP000504637"/>
    </source>
</evidence>
<name>A0A6J3M450_9PEZI</name>
<evidence type="ECO:0000256" key="3">
    <source>
        <dbReference type="ARBA" id="ARBA00023242"/>
    </source>
</evidence>
<feature type="compositionally biased region" description="Polar residues" evidence="5">
    <location>
        <begin position="94"/>
        <end position="108"/>
    </location>
</feature>
<feature type="region of interest" description="Disordered" evidence="5">
    <location>
        <begin position="271"/>
        <end position="336"/>
    </location>
</feature>
<comment type="subcellular location">
    <subcellularLocation>
        <location evidence="4">Nucleus</location>
    </subcellularLocation>
</comment>
<dbReference type="InterPro" id="IPR050224">
    <property type="entry name" value="TALE_homeobox"/>
</dbReference>
<reference evidence="8" key="1">
    <citation type="submission" date="2020-01" db="EMBL/GenBank/DDBJ databases">
        <authorList>
            <consortium name="DOE Joint Genome Institute"/>
            <person name="Haridas S."/>
            <person name="Albert R."/>
            <person name="Binder M."/>
            <person name="Bloem J."/>
            <person name="Labutti K."/>
            <person name="Salamov A."/>
            <person name="Andreopoulos B."/>
            <person name="Baker S.E."/>
            <person name="Barry K."/>
            <person name="Bills G."/>
            <person name="Bluhm B.H."/>
            <person name="Cannon C."/>
            <person name="Castanera R."/>
            <person name="Culley D.E."/>
            <person name="Daum C."/>
            <person name="Ezra D."/>
            <person name="Gonzalez J.B."/>
            <person name="Henrissat B."/>
            <person name="Kuo A."/>
            <person name="Liang C."/>
            <person name="Lipzen A."/>
            <person name="Lutzoni F."/>
            <person name="Magnuson J."/>
            <person name="Mondo S."/>
            <person name="Nolan M."/>
            <person name="Ohm R."/>
            <person name="Pangilinan J."/>
            <person name="Park H.-J."/>
            <person name="Ramirez L."/>
            <person name="Alfaro M."/>
            <person name="Sun H."/>
            <person name="Tritt A."/>
            <person name="Yoshinaga Y."/>
            <person name="Zwiers L.-H."/>
            <person name="Turgeon B.G."/>
            <person name="Goodwin S.B."/>
            <person name="Spatafora J.W."/>
            <person name="Crous P.W."/>
            <person name="Grigoriev I.V."/>
        </authorList>
    </citation>
    <scope>NUCLEOTIDE SEQUENCE</scope>
    <source>
        <strain evidence="8">CBS 342.82</strain>
    </source>
</reference>
<proteinExistence type="predicted"/>
<sequence>MLAHKHHHTNRLPTPDASASNSDDSNDVSGSPPASKRLRYDPVLQQSFDVGSAIRPLNPKDWSRSRADSAVHSPPYHAAEIRRPCLPPLKSLLEDNNLSPPKTPSPRQSYREPSPRETLFATPSIGLSHVPTSLYPYKRQKTVPGREADLAYASPALPLGIERKTPTAFATRPDEVQIRQPISLPPLSAQLEGLNSYRQTAPTTVPPHRLSPPWTGQFPPTTPLFKLHADRPAFDGHASAHYQTPDRTPLPSDYSRATSVSSYPHDAYAARAGNSREASVHHDHNDPSATRSSFAGPYGGYLPHISERENHGRPHYGNEPRYSFSSSSEGSAGPHEYGPYVGPAGWAGMPGQPYFMPSHLDYQHGKARKRSNLPKQSTEVMKQWFEQNISNPYPSEEQKQRFSSITGISMTQVSNWFINHRRRCPELRDKRERPGGVVSGAESNI</sequence>
<evidence type="ECO:0000256" key="2">
    <source>
        <dbReference type="ARBA" id="ARBA00023155"/>
    </source>
</evidence>
<dbReference type="RefSeq" id="XP_033459295.1">
    <property type="nucleotide sequence ID" value="XM_033607720.1"/>
</dbReference>
<dbReference type="Proteomes" id="UP000504637">
    <property type="component" value="Unplaced"/>
</dbReference>
<keyword evidence="1 4" id="KW-0238">DNA-binding</keyword>
<feature type="region of interest" description="Disordered" evidence="5">
    <location>
        <begin position="1"/>
        <end position="76"/>
    </location>
</feature>
<dbReference type="GO" id="GO:0005634">
    <property type="term" value="C:nucleus"/>
    <property type="evidence" value="ECO:0007669"/>
    <property type="project" value="UniProtKB-SubCell"/>
</dbReference>
<evidence type="ECO:0000256" key="1">
    <source>
        <dbReference type="ARBA" id="ARBA00023125"/>
    </source>
</evidence>
<dbReference type="CDD" id="cd00086">
    <property type="entry name" value="homeodomain"/>
    <property type="match status" value="1"/>
</dbReference>